<organism evidence="7 8">
    <name type="scientific">Planococcus versutus</name>
    <dbReference type="NCBI Taxonomy" id="1302659"/>
    <lineage>
        <taxon>Bacteria</taxon>
        <taxon>Bacillati</taxon>
        <taxon>Bacillota</taxon>
        <taxon>Bacilli</taxon>
        <taxon>Bacillales</taxon>
        <taxon>Caryophanaceae</taxon>
        <taxon>Planococcus</taxon>
    </lineage>
</organism>
<accession>A0A1B1S019</accession>
<keyword evidence="2" id="KW-0285">Flavoprotein</keyword>
<dbReference type="OrthoDB" id="9787779at2"/>
<evidence type="ECO:0000256" key="4">
    <source>
        <dbReference type="ARBA" id="ARBA00023002"/>
    </source>
</evidence>
<gene>
    <name evidence="7" type="ORF">I858_005830</name>
</gene>
<dbReference type="Proteomes" id="UP000053354">
    <property type="component" value="Chromosome"/>
</dbReference>
<keyword evidence="8" id="KW-1185">Reference proteome</keyword>
<evidence type="ECO:0000256" key="1">
    <source>
        <dbReference type="ARBA" id="ARBA00010790"/>
    </source>
</evidence>
<dbReference type="AlphaFoldDB" id="A0A1B1S019"/>
<dbReference type="Gene3D" id="3.50.50.60">
    <property type="entry name" value="FAD/NAD(P)-binding domain"/>
    <property type="match status" value="2"/>
</dbReference>
<proteinExistence type="inferred from homology"/>
<dbReference type="STRING" id="1302659.I858_005830"/>
<sequence length="570" mass="62619">MATTLESVDVVTVGVGWTGGIIAAECAKEGLKVVGLERGRERGTEDFSMVHDEYRYAVRYELMQDLSKETLTFRNNRKQRALPMRQLGSFLLGEGLGGSGTHWNGQTWRFLPYDFEIKTMTDKKYGANKLSADYLIQDWGITYDELEPYFDRFEKTVGISGEDKNPFWGKRSSDFPTPPMKKTPILQRFEKAATDLGYSPFMMPSANLSEAYENPDGQKINACQYCGFCERFGCEYGAKTSPEITVVPTAKETGNYEVRFNSNVVEVMKEGDKVTGVKYFDTVTFEEFIQPANVVVLTSYVMNNAKLLMISGIGQQYDPETGKGTLGKNYAYQILPGATGFFDEQMNTFMGAGALGMTIDDFNGDTFDHGDLDFIHGASLSSTQTGSRPILSNPTPPGTPSWGAEFKKASIENFTRTLSVGGQGASMPHKENYLSLDGTYKDVYGVPLLQLTYNFTDQDRALQSYITEKAAGIVKEMGAKTVAASGGITDYDIVPYQTTHNTGGTIMGADPANSVVNNFLQHWDAENLFVIGAGNFAHNGGYNPTGTVGALAYRCAEGIIRYSREGGSLV</sequence>
<keyword evidence="4" id="KW-0560">Oxidoreductase</keyword>
<feature type="domain" description="Glucose-methanol-choline oxidoreductase N-terminal" evidence="5">
    <location>
        <begin position="218"/>
        <end position="329"/>
    </location>
</feature>
<dbReference type="SUPFAM" id="SSF54373">
    <property type="entry name" value="FAD-linked reductases, C-terminal domain"/>
    <property type="match status" value="1"/>
</dbReference>
<evidence type="ECO:0000313" key="7">
    <source>
        <dbReference type="EMBL" id="ANU26541.1"/>
    </source>
</evidence>
<dbReference type="GO" id="GO:0050660">
    <property type="term" value="F:flavin adenine dinucleotide binding"/>
    <property type="evidence" value="ECO:0007669"/>
    <property type="project" value="InterPro"/>
</dbReference>
<comment type="similarity">
    <text evidence="1">Belongs to the GMC oxidoreductase family.</text>
</comment>
<dbReference type="InterPro" id="IPR000172">
    <property type="entry name" value="GMC_OxRdtase_N"/>
</dbReference>
<dbReference type="PANTHER" id="PTHR46056">
    <property type="entry name" value="LONG-CHAIN-ALCOHOL OXIDASE"/>
    <property type="match status" value="1"/>
</dbReference>
<dbReference type="KEGG" id="pll:I858_005830"/>
<feature type="domain" description="Glucose-methanol-choline oxidoreductase C-terminal" evidence="6">
    <location>
        <begin position="428"/>
        <end position="552"/>
    </location>
</feature>
<reference evidence="7" key="1">
    <citation type="submission" date="2016-10" db="EMBL/GenBank/DDBJ databases">
        <authorList>
            <person name="See-Too W.S."/>
        </authorList>
    </citation>
    <scope>NUCLEOTIDE SEQUENCE</scope>
    <source>
        <strain evidence="7">L10.15</strain>
    </source>
</reference>
<evidence type="ECO:0000313" key="8">
    <source>
        <dbReference type="Proteomes" id="UP000053354"/>
    </source>
</evidence>
<dbReference type="SUPFAM" id="SSF51905">
    <property type="entry name" value="FAD/NAD(P)-binding domain"/>
    <property type="match status" value="1"/>
</dbReference>
<dbReference type="InterPro" id="IPR007867">
    <property type="entry name" value="GMC_OxRtase_C"/>
</dbReference>
<dbReference type="GO" id="GO:0016614">
    <property type="term" value="F:oxidoreductase activity, acting on CH-OH group of donors"/>
    <property type="evidence" value="ECO:0007669"/>
    <property type="project" value="InterPro"/>
</dbReference>
<dbReference type="PANTHER" id="PTHR46056:SF12">
    <property type="entry name" value="LONG-CHAIN-ALCOHOL OXIDASE"/>
    <property type="match status" value="1"/>
</dbReference>
<dbReference type="RefSeq" id="WP_049694000.1">
    <property type="nucleotide sequence ID" value="NZ_CP016540.2"/>
</dbReference>
<evidence type="ECO:0000259" key="5">
    <source>
        <dbReference type="Pfam" id="PF00732"/>
    </source>
</evidence>
<name>A0A1B1S019_9BACL</name>
<evidence type="ECO:0000256" key="2">
    <source>
        <dbReference type="ARBA" id="ARBA00022630"/>
    </source>
</evidence>
<dbReference type="Pfam" id="PF00732">
    <property type="entry name" value="GMC_oxred_N"/>
    <property type="match status" value="1"/>
</dbReference>
<evidence type="ECO:0000256" key="3">
    <source>
        <dbReference type="ARBA" id="ARBA00022827"/>
    </source>
</evidence>
<dbReference type="InterPro" id="IPR036188">
    <property type="entry name" value="FAD/NAD-bd_sf"/>
</dbReference>
<evidence type="ECO:0000259" key="6">
    <source>
        <dbReference type="Pfam" id="PF05199"/>
    </source>
</evidence>
<dbReference type="Pfam" id="PF05199">
    <property type="entry name" value="GMC_oxred_C"/>
    <property type="match status" value="1"/>
</dbReference>
<keyword evidence="3" id="KW-0274">FAD</keyword>
<protein>
    <submittedName>
        <fullName evidence="7">GMC family oxidoreductase</fullName>
    </submittedName>
</protein>
<dbReference type="EMBL" id="CP016540">
    <property type="protein sequence ID" value="ANU26541.1"/>
    <property type="molecule type" value="Genomic_DNA"/>
</dbReference>